<accession>A0A2S4W266</accession>
<dbReference type="PANTHER" id="PTHR33069:SF3">
    <property type="entry name" value="DYNEIN HEAVY CHAIN TAIL DOMAIN-CONTAINING PROTEIN"/>
    <property type="match status" value="1"/>
</dbReference>
<dbReference type="PANTHER" id="PTHR33069">
    <property type="entry name" value="CHROMOSOME 7, WHOLE GENOME SHOTGUN SEQUENCE-RELATED"/>
    <property type="match status" value="1"/>
</dbReference>
<name>A0A2S4W266_9BASI</name>
<gene>
    <name evidence="1" type="ORF">PSTT_01758</name>
</gene>
<reference evidence="1" key="1">
    <citation type="submission" date="2017-12" db="EMBL/GenBank/DDBJ databases">
        <title>Gene loss provides genomic basis for host adaptation in cereal stripe rust fungi.</title>
        <authorList>
            <person name="Xia C."/>
        </authorList>
    </citation>
    <scope>NUCLEOTIDE SEQUENCE [LARGE SCALE GENOMIC DNA]</scope>
    <source>
        <strain evidence="1">93-210</strain>
    </source>
</reference>
<evidence type="ECO:0000313" key="1">
    <source>
        <dbReference type="EMBL" id="POW15866.1"/>
    </source>
</evidence>
<dbReference type="Proteomes" id="UP000239156">
    <property type="component" value="Unassembled WGS sequence"/>
</dbReference>
<dbReference type="VEuPathDB" id="FungiDB:PSTT_01758"/>
<dbReference type="VEuPathDB" id="FungiDB:PSHT_00656"/>
<organism evidence="1 2">
    <name type="scientific">Puccinia striiformis</name>
    <dbReference type="NCBI Taxonomy" id="27350"/>
    <lineage>
        <taxon>Eukaryota</taxon>
        <taxon>Fungi</taxon>
        <taxon>Dikarya</taxon>
        <taxon>Basidiomycota</taxon>
        <taxon>Pucciniomycotina</taxon>
        <taxon>Pucciniomycetes</taxon>
        <taxon>Pucciniales</taxon>
        <taxon>Pucciniaceae</taxon>
        <taxon>Puccinia</taxon>
    </lineage>
</organism>
<evidence type="ECO:0000313" key="2">
    <source>
        <dbReference type="Proteomes" id="UP000239156"/>
    </source>
</evidence>
<dbReference type="AlphaFoldDB" id="A0A2S4W266"/>
<dbReference type="EMBL" id="PKSL01000010">
    <property type="protein sequence ID" value="POW15866.1"/>
    <property type="molecule type" value="Genomic_DNA"/>
</dbReference>
<protein>
    <submittedName>
        <fullName evidence="1">Uncharacterized protein</fullName>
    </submittedName>
</protein>
<sequence length="397" mass="45442">MYCASTAKNLSCATARRNNSIWEREMVRFHDRSAREQGGGEVAAVAPVRTPEQILFTNAMIKLKSKIHTCTLEFEETKPQEKLASPDSEIHIDRIKTILSSNLPGKISRLYDLLLGPISFQELDASQSQAGVELFAEMEDIVDQLATSVRSFWGSEELFVTGGTSDIEHYRCGRTLAQFVDLLIDLGVIFEAYGELVPIPELIPTSGDRLKYTWELLVKLTHDIRYPDLKKWFERSDLTLECAEHPTLNPDTHSEPLKAFIPIIKLSRLFFDKLSRPTSDEPHPITQMSSYQLIKLANATLPLPDKLTAFYDNMECEHVPIRHINLNAVSNLGKLFQDPINILNNYLSSQGTNPSSPQHLHEKYLLWYANWQCHFFLAVRRFHITYRDIYADFLIEN</sequence>
<proteinExistence type="predicted"/>
<comment type="caution">
    <text evidence="1">The sequence shown here is derived from an EMBL/GenBank/DDBJ whole genome shotgun (WGS) entry which is preliminary data.</text>
</comment>
<dbReference type="VEuPathDB" id="FungiDB:PSHT_00655"/>
<keyword evidence="2" id="KW-1185">Reference proteome</keyword>